<dbReference type="InterPro" id="IPR006214">
    <property type="entry name" value="Bax_inhibitor_1-related"/>
</dbReference>
<proteinExistence type="inferred from homology"/>
<evidence type="ECO:0000256" key="2">
    <source>
        <dbReference type="ARBA" id="ARBA00022692"/>
    </source>
</evidence>
<reference evidence="6 7" key="1">
    <citation type="submission" date="2018-07" db="EMBL/GenBank/DDBJ databases">
        <title>The complete nuclear genome of the prasinophyte Chloropicon primus (CCMP1205).</title>
        <authorList>
            <person name="Pombert J.-F."/>
            <person name="Otis C."/>
            <person name="Turmel M."/>
            <person name="Lemieux C."/>
        </authorList>
    </citation>
    <scope>NUCLEOTIDE SEQUENCE [LARGE SCALE GENOMIC DNA]</scope>
    <source>
        <strain evidence="6 7">CCMP1205</strain>
    </source>
</reference>
<name>A0A5B8MVJ1_9CHLO</name>
<dbReference type="AlphaFoldDB" id="A0A5B8MVJ1"/>
<feature type="transmembrane region" description="Helical" evidence="5">
    <location>
        <begin position="133"/>
        <end position="152"/>
    </location>
</feature>
<dbReference type="GO" id="GO:0016020">
    <property type="term" value="C:membrane"/>
    <property type="evidence" value="ECO:0007669"/>
    <property type="project" value="UniProtKB-SubCell"/>
</dbReference>
<feature type="transmembrane region" description="Helical" evidence="5">
    <location>
        <begin position="44"/>
        <end position="65"/>
    </location>
</feature>
<dbReference type="Pfam" id="PF01027">
    <property type="entry name" value="Bax1-I"/>
    <property type="match status" value="1"/>
</dbReference>
<evidence type="ECO:0000313" key="7">
    <source>
        <dbReference type="Proteomes" id="UP000316726"/>
    </source>
</evidence>
<evidence type="ECO:0000256" key="5">
    <source>
        <dbReference type="RuleBase" id="RU004379"/>
    </source>
</evidence>
<evidence type="ECO:0000256" key="4">
    <source>
        <dbReference type="ARBA" id="ARBA00023136"/>
    </source>
</evidence>
<feature type="transmembrane region" description="Helical" evidence="5">
    <location>
        <begin position="164"/>
        <end position="184"/>
    </location>
</feature>
<evidence type="ECO:0000256" key="1">
    <source>
        <dbReference type="ARBA" id="ARBA00004141"/>
    </source>
</evidence>
<dbReference type="PANTHER" id="PTHR23291:SF47">
    <property type="entry name" value="TRANSMEMBRANE BAX INHIBITOR MOTIF CONTAINING 7"/>
    <property type="match status" value="1"/>
</dbReference>
<keyword evidence="2 5" id="KW-0812">Transmembrane</keyword>
<gene>
    <name evidence="6" type="ORF">A3770_10p59780</name>
</gene>
<dbReference type="OrthoDB" id="7933078at2759"/>
<feature type="transmembrane region" description="Helical" evidence="5">
    <location>
        <begin position="190"/>
        <end position="212"/>
    </location>
</feature>
<evidence type="ECO:0000256" key="3">
    <source>
        <dbReference type="ARBA" id="ARBA00022989"/>
    </source>
</evidence>
<sequence>MEKQPYYQRTSQYDPEMGYGKTEEEGGYATYMEKQVRHGFIRKVFSILAIQLFVTFGCAIGFSSSASLKTYLTTNSWPFYIAFPGMIGSMIGLLCCGDMHRRFPYNYMLLSIFTFAESYLVGVTTLMYETETVLIAVALTGVLTAALVGYAFQTKYDFTTQGGVLLCVLISFILFGIMASFMPYSKIAHLAFASVGALIFACYIVVDVQLLMDGKRVQLSPDDYVLAALNLYLDILNLFLYILQILGESQR</sequence>
<evidence type="ECO:0000313" key="6">
    <source>
        <dbReference type="EMBL" id="QDZ23460.1"/>
    </source>
</evidence>
<feature type="transmembrane region" description="Helical" evidence="5">
    <location>
        <begin position="77"/>
        <end position="95"/>
    </location>
</feature>
<comment type="subcellular location">
    <subcellularLocation>
        <location evidence="1">Membrane</location>
        <topology evidence="1">Multi-pass membrane protein</topology>
    </subcellularLocation>
</comment>
<organism evidence="6 7">
    <name type="scientific">Chloropicon primus</name>
    <dbReference type="NCBI Taxonomy" id="1764295"/>
    <lineage>
        <taxon>Eukaryota</taxon>
        <taxon>Viridiplantae</taxon>
        <taxon>Chlorophyta</taxon>
        <taxon>Chloropicophyceae</taxon>
        <taxon>Chloropicales</taxon>
        <taxon>Chloropicaceae</taxon>
        <taxon>Chloropicon</taxon>
    </lineage>
</organism>
<accession>A0A5B8MVJ1</accession>
<keyword evidence="7" id="KW-1185">Reference proteome</keyword>
<dbReference type="CDD" id="cd10428">
    <property type="entry name" value="LFG_like"/>
    <property type="match status" value="1"/>
</dbReference>
<protein>
    <submittedName>
        <fullName evidence="6">Uncharacterized protein</fullName>
    </submittedName>
</protein>
<dbReference type="Proteomes" id="UP000316726">
    <property type="component" value="Chromosome 10"/>
</dbReference>
<dbReference type="PANTHER" id="PTHR23291">
    <property type="entry name" value="BAX INHIBITOR-RELATED"/>
    <property type="match status" value="1"/>
</dbReference>
<keyword evidence="3 5" id="KW-1133">Transmembrane helix</keyword>
<comment type="similarity">
    <text evidence="5">Belongs to the BI1 family.</text>
</comment>
<keyword evidence="4 5" id="KW-0472">Membrane</keyword>
<dbReference type="EMBL" id="CP031043">
    <property type="protein sequence ID" value="QDZ23460.1"/>
    <property type="molecule type" value="Genomic_DNA"/>
</dbReference>
<feature type="transmembrane region" description="Helical" evidence="5">
    <location>
        <begin position="107"/>
        <end position="127"/>
    </location>
</feature>
<feature type="transmembrane region" description="Helical" evidence="5">
    <location>
        <begin position="224"/>
        <end position="246"/>
    </location>
</feature>
<dbReference type="STRING" id="1764295.A0A5B8MVJ1"/>